<dbReference type="InterPro" id="IPR050819">
    <property type="entry name" value="Tripeptidyl-peptidase_I"/>
</dbReference>
<keyword evidence="11" id="KW-1185">Reference proteome</keyword>
<dbReference type="SUPFAM" id="SSF54897">
    <property type="entry name" value="Protease propeptides/inhibitors"/>
    <property type="match status" value="1"/>
</dbReference>
<gene>
    <name evidence="10" type="ORF">SAMN04489725_11345</name>
</gene>
<dbReference type="InterPro" id="IPR036852">
    <property type="entry name" value="Peptidase_S8/S53_dom_sf"/>
</dbReference>
<dbReference type="PANTHER" id="PTHR14218:SF15">
    <property type="entry name" value="TRIPEPTIDYL-PEPTIDASE 1"/>
    <property type="match status" value="1"/>
</dbReference>
<keyword evidence="8" id="KW-0732">Signal</keyword>
<evidence type="ECO:0000256" key="5">
    <source>
        <dbReference type="ARBA" id="ARBA00022825"/>
    </source>
</evidence>
<dbReference type="InterPro" id="IPR015366">
    <property type="entry name" value="S53_propep"/>
</dbReference>
<keyword evidence="2" id="KW-0645">Protease</keyword>
<dbReference type="Pfam" id="PF00082">
    <property type="entry name" value="Peptidase_S8"/>
    <property type="match status" value="1"/>
</dbReference>
<dbReference type="SMART" id="SM00944">
    <property type="entry name" value="Pro-kuma_activ"/>
    <property type="match status" value="1"/>
</dbReference>
<evidence type="ECO:0000256" key="7">
    <source>
        <dbReference type="ARBA" id="ARBA00023145"/>
    </source>
</evidence>
<dbReference type="GO" id="GO:0004252">
    <property type="term" value="F:serine-type endopeptidase activity"/>
    <property type="evidence" value="ECO:0007669"/>
    <property type="project" value="InterPro"/>
</dbReference>
<dbReference type="GO" id="GO:0008240">
    <property type="term" value="F:tripeptidyl-peptidase activity"/>
    <property type="evidence" value="ECO:0007669"/>
    <property type="project" value="TreeGrafter"/>
</dbReference>
<keyword evidence="4" id="KW-0378">Hydrolase</keyword>
<dbReference type="PANTHER" id="PTHR14218">
    <property type="entry name" value="PROTEASE S8 TRIPEPTIDYL PEPTIDASE I CLN2"/>
    <property type="match status" value="1"/>
</dbReference>
<evidence type="ECO:0000256" key="6">
    <source>
        <dbReference type="ARBA" id="ARBA00022837"/>
    </source>
</evidence>
<dbReference type="InterPro" id="IPR000209">
    <property type="entry name" value="Peptidase_S8/S53_dom"/>
</dbReference>
<protein>
    <submittedName>
        <fullName evidence="10">Kumamolisin</fullName>
    </submittedName>
</protein>
<evidence type="ECO:0000256" key="4">
    <source>
        <dbReference type="ARBA" id="ARBA00022801"/>
    </source>
</evidence>
<keyword evidence="3" id="KW-0479">Metal-binding</keyword>
<dbReference type="GO" id="GO:0046872">
    <property type="term" value="F:metal ion binding"/>
    <property type="evidence" value="ECO:0007669"/>
    <property type="project" value="UniProtKB-KW"/>
</dbReference>
<dbReference type="SUPFAM" id="SSF52743">
    <property type="entry name" value="Subtilisin-like"/>
    <property type="match status" value="1"/>
</dbReference>
<reference evidence="11" key="1">
    <citation type="submission" date="2016-10" db="EMBL/GenBank/DDBJ databases">
        <authorList>
            <person name="Varghese N."/>
        </authorList>
    </citation>
    <scope>NUCLEOTIDE SEQUENCE [LARGE SCALE GENOMIC DNA]</scope>
    <source>
        <strain evidence="11">DSM 12489</strain>
    </source>
</reference>
<evidence type="ECO:0000259" key="9">
    <source>
        <dbReference type="PROSITE" id="PS51695"/>
    </source>
</evidence>
<sequence>MQISVRVLAATTACLLTGGVPLVAMAATAPMAKRAVVANVEPQAKHGARNVGELAGNAPMHVAIGLKLRNQAALQQLIGELYNPSSKQYGHYLTPQQFRQEFAPSASEVEAVSTYLRQYGLKVQSDSHNNLVLDVKGTAMQMEHAFSIREHQYQEGSLDFYAPSQVGTLPASIAQYVSGVVGLGEEPMTGHLTMTKRSASATGGYTPAQIQTAYDYKPLYSSWAGRGQTIAIVTSGSVNVSDVDAFDSAFGLPNPLIRQRVIDGTSTAPGDETTLDCEWSHAIAPTASLAVYEAATPDAAAFIDAFNQVASDDGAHVVTTSWGAPESQTPSSTIDAEHSIFEEMAAQGQSVFAAAGDSGSSDGLAGNHVDYPSSDPYVTACGGTTLDAASDGERLSESAWTDGGGGQSAIFGQPSWQYGPGVPVTGARQTADIALNANPATGYDFYYEGTWEIAGGTSFVAPEMAATFALIDQSRALKGKPPVGLADIGIYAMARNASYRNFAFHDVTSGNNGAYAAGVGYDHPTGWGSIDAYYFVHGLNG</sequence>
<dbReference type="AlphaFoldDB" id="A0A1H2W2X1"/>
<dbReference type="RefSeq" id="WP_244885180.1">
    <property type="nucleotide sequence ID" value="NZ_FNOJ01000013.1"/>
</dbReference>
<keyword evidence="7" id="KW-0865">Zymogen</keyword>
<keyword evidence="6" id="KW-0106">Calcium</keyword>
<dbReference type="CDD" id="cd04056">
    <property type="entry name" value="Peptidases_S53"/>
    <property type="match status" value="1"/>
</dbReference>
<proteinExistence type="predicted"/>
<dbReference type="CDD" id="cd11377">
    <property type="entry name" value="Pro-peptidase_S53"/>
    <property type="match status" value="1"/>
</dbReference>
<comment type="cofactor">
    <cofactor evidence="1">
        <name>Ca(2+)</name>
        <dbReference type="ChEBI" id="CHEBI:29108"/>
    </cofactor>
</comment>
<evidence type="ECO:0000256" key="8">
    <source>
        <dbReference type="SAM" id="SignalP"/>
    </source>
</evidence>
<feature type="chain" id="PRO_5010321686" evidence="8">
    <location>
        <begin position="27"/>
        <end position="541"/>
    </location>
</feature>
<organism evidence="10 11">
    <name type="scientific">Alicyclobacillus hesperidum</name>
    <dbReference type="NCBI Taxonomy" id="89784"/>
    <lineage>
        <taxon>Bacteria</taxon>
        <taxon>Bacillati</taxon>
        <taxon>Bacillota</taxon>
        <taxon>Bacilli</taxon>
        <taxon>Bacillales</taxon>
        <taxon>Alicyclobacillaceae</taxon>
        <taxon>Alicyclobacillus</taxon>
    </lineage>
</organism>
<dbReference type="PROSITE" id="PS51695">
    <property type="entry name" value="SEDOLISIN"/>
    <property type="match status" value="1"/>
</dbReference>
<feature type="domain" description="Peptidase S53" evidence="9">
    <location>
        <begin position="204"/>
        <end position="541"/>
    </location>
</feature>
<dbReference type="STRING" id="89784.SAMN04489725_11345"/>
<accession>A0A1H2W2X1</accession>
<evidence type="ECO:0000256" key="3">
    <source>
        <dbReference type="ARBA" id="ARBA00022723"/>
    </source>
</evidence>
<dbReference type="GO" id="GO:0006508">
    <property type="term" value="P:proteolysis"/>
    <property type="evidence" value="ECO:0007669"/>
    <property type="project" value="UniProtKB-KW"/>
</dbReference>
<name>A0A1H2W2X1_9BACL</name>
<evidence type="ECO:0000313" key="11">
    <source>
        <dbReference type="Proteomes" id="UP000182589"/>
    </source>
</evidence>
<dbReference type="EMBL" id="FNOJ01000013">
    <property type="protein sequence ID" value="SDW74891.1"/>
    <property type="molecule type" value="Genomic_DNA"/>
</dbReference>
<evidence type="ECO:0000256" key="1">
    <source>
        <dbReference type="ARBA" id="ARBA00001913"/>
    </source>
</evidence>
<evidence type="ECO:0000256" key="2">
    <source>
        <dbReference type="ARBA" id="ARBA00022670"/>
    </source>
</evidence>
<dbReference type="Pfam" id="PF09286">
    <property type="entry name" value="Pro-kuma_activ"/>
    <property type="match status" value="1"/>
</dbReference>
<dbReference type="Proteomes" id="UP000182589">
    <property type="component" value="Unassembled WGS sequence"/>
</dbReference>
<dbReference type="InterPro" id="IPR030400">
    <property type="entry name" value="Sedolisin_dom"/>
</dbReference>
<keyword evidence="5" id="KW-0720">Serine protease</keyword>
<feature type="signal peptide" evidence="8">
    <location>
        <begin position="1"/>
        <end position="26"/>
    </location>
</feature>
<dbReference type="Gene3D" id="3.40.50.200">
    <property type="entry name" value="Peptidase S8/S53 domain"/>
    <property type="match status" value="1"/>
</dbReference>
<evidence type="ECO:0000313" key="10">
    <source>
        <dbReference type="EMBL" id="SDW74891.1"/>
    </source>
</evidence>